<sequence length="115" mass="13005">MIKPHGHRGEEGMTATLQPQDAEEIQPVPEGPDGVLQQHHREHTDGLHHSLVRQLHHCRLQDATEGATLSRTHHCVHTAPALQDTYNTRCRRKVKKIIKDPSHPSHGLFSLNSHH</sequence>
<evidence type="ECO:0000256" key="1">
    <source>
        <dbReference type="SAM" id="MobiDB-lite"/>
    </source>
</evidence>
<dbReference type="AlphaFoldDB" id="A0AAN8LWY4"/>
<dbReference type="EMBL" id="JAGTTL010000013">
    <property type="protein sequence ID" value="KAK6313885.1"/>
    <property type="molecule type" value="Genomic_DNA"/>
</dbReference>
<protein>
    <submittedName>
        <fullName evidence="2">Uncharacterized protein</fullName>
    </submittedName>
</protein>
<accession>A0AAN8LWY4</accession>
<dbReference type="Proteomes" id="UP001356427">
    <property type="component" value="Unassembled WGS sequence"/>
</dbReference>
<reference evidence="2 3" key="1">
    <citation type="submission" date="2021-04" db="EMBL/GenBank/DDBJ databases">
        <authorList>
            <person name="De Guttry C."/>
            <person name="Zahm M."/>
            <person name="Klopp C."/>
            <person name="Cabau C."/>
            <person name="Louis A."/>
            <person name="Berthelot C."/>
            <person name="Parey E."/>
            <person name="Roest Crollius H."/>
            <person name="Montfort J."/>
            <person name="Robinson-Rechavi M."/>
            <person name="Bucao C."/>
            <person name="Bouchez O."/>
            <person name="Gislard M."/>
            <person name="Lluch J."/>
            <person name="Milhes M."/>
            <person name="Lampietro C."/>
            <person name="Lopez Roques C."/>
            <person name="Donnadieu C."/>
            <person name="Braasch I."/>
            <person name="Desvignes T."/>
            <person name="Postlethwait J."/>
            <person name="Bobe J."/>
            <person name="Wedekind C."/>
            <person name="Guiguen Y."/>
        </authorList>
    </citation>
    <scope>NUCLEOTIDE SEQUENCE [LARGE SCALE GENOMIC DNA]</scope>
    <source>
        <strain evidence="2">Cs_M1</strain>
        <tissue evidence="2">Blood</tissue>
    </source>
</reference>
<evidence type="ECO:0000313" key="3">
    <source>
        <dbReference type="Proteomes" id="UP001356427"/>
    </source>
</evidence>
<feature type="region of interest" description="Disordered" evidence="1">
    <location>
        <begin position="1"/>
        <end position="48"/>
    </location>
</feature>
<evidence type="ECO:0000313" key="2">
    <source>
        <dbReference type="EMBL" id="KAK6313885.1"/>
    </source>
</evidence>
<name>A0AAN8LWY4_9TELE</name>
<keyword evidence="3" id="KW-1185">Reference proteome</keyword>
<gene>
    <name evidence="2" type="ORF">J4Q44_G00153440</name>
</gene>
<proteinExistence type="predicted"/>
<organism evidence="2 3">
    <name type="scientific">Coregonus suidteri</name>
    <dbReference type="NCBI Taxonomy" id="861788"/>
    <lineage>
        <taxon>Eukaryota</taxon>
        <taxon>Metazoa</taxon>
        <taxon>Chordata</taxon>
        <taxon>Craniata</taxon>
        <taxon>Vertebrata</taxon>
        <taxon>Euteleostomi</taxon>
        <taxon>Actinopterygii</taxon>
        <taxon>Neopterygii</taxon>
        <taxon>Teleostei</taxon>
        <taxon>Protacanthopterygii</taxon>
        <taxon>Salmoniformes</taxon>
        <taxon>Salmonidae</taxon>
        <taxon>Coregoninae</taxon>
        <taxon>Coregonus</taxon>
    </lineage>
</organism>
<comment type="caution">
    <text evidence="2">The sequence shown here is derived from an EMBL/GenBank/DDBJ whole genome shotgun (WGS) entry which is preliminary data.</text>
</comment>